<evidence type="ECO:0000313" key="4">
    <source>
        <dbReference type="Proteomes" id="UP000190989"/>
    </source>
</evidence>
<dbReference type="InterPro" id="IPR025110">
    <property type="entry name" value="AMP-bd_C"/>
</dbReference>
<dbReference type="PANTHER" id="PTHR43767:SF1">
    <property type="entry name" value="NONRIBOSOMAL PEPTIDE SYNTHASE PES1 (EUROFUNG)-RELATED"/>
    <property type="match status" value="1"/>
</dbReference>
<dbReference type="SUPFAM" id="SSF56801">
    <property type="entry name" value="Acetyl-CoA synthetase-like"/>
    <property type="match status" value="1"/>
</dbReference>
<organism evidence="3 4">
    <name type="scientific">Novosphingobium mathurense</name>
    <dbReference type="NCBI Taxonomy" id="428990"/>
    <lineage>
        <taxon>Bacteria</taxon>
        <taxon>Pseudomonadati</taxon>
        <taxon>Pseudomonadota</taxon>
        <taxon>Alphaproteobacteria</taxon>
        <taxon>Sphingomonadales</taxon>
        <taxon>Sphingomonadaceae</taxon>
        <taxon>Novosphingobium</taxon>
    </lineage>
</organism>
<dbReference type="Gene3D" id="3.40.50.12780">
    <property type="entry name" value="N-terminal domain of ligase-like"/>
    <property type="match status" value="1"/>
</dbReference>
<dbReference type="Pfam" id="PF00501">
    <property type="entry name" value="AMP-binding"/>
    <property type="match status" value="1"/>
</dbReference>
<evidence type="ECO:0000259" key="1">
    <source>
        <dbReference type="Pfam" id="PF00501"/>
    </source>
</evidence>
<dbReference type="Proteomes" id="UP000190989">
    <property type="component" value="Unassembled WGS sequence"/>
</dbReference>
<dbReference type="Gene3D" id="3.30.300.30">
    <property type="match status" value="1"/>
</dbReference>
<sequence length="514" mass="56259">MIASERNVWKPVPMTRPDLPVEQQVRLHAQSRPHDLAIVAAGNRWTWQELDIHSDRLAAGLQERGLRAGERIAWSGRNEAWQPALMIACLRTGIVPVGINWRLTSAELTPILKLVGPRLLVARVSFASETGLNRIEPERLAREARYDHLSTVASPKEDDRPAAIFLTSGSTGAPKARMLRRNALHARLCAPNALDLDGDARLLIAAPFFHVAGWAWTLFALAGGLRQIVASHTEPAGLLDLIASEGVTHAQWLPSMLEALLREQSEKPRDTSSLRMVAYGAGAVERETLNAAQATFDTGFCQVYGLTETAAAIGHLDAEVHRRRRNHTQLPTIFPDPDIAITITDGEGLLLPQGQIGEVRIADRQPPVEGLTPDGPICLLDQQGRIPTGDLGWIDEEGFLHLVGRADEIIITGGENVHPGEVEEVLNKSAMVAEACVFSLHDKEWGEKICAAIVPHGDVVDTRALTDFCREHLAGFKVPRTYVIVRELPRTATGKVRRKELASLVTGTQTVETS</sequence>
<dbReference type="GO" id="GO:0016878">
    <property type="term" value="F:acid-thiol ligase activity"/>
    <property type="evidence" value="ECO:0007669"/>
    <property type="project" value="UniProtKB-ARBA"/>
</dbReference>
<feature type="domain" description="AMP-dependent synthetase/ligase" evidence="1">
    <location>
        <begin position="28"/>
        <end position="362"/>
    </location>
</feature>
<dbReference type="AlphaFoldDB" id="A0A1U6HUX5"/>
<dbReference type="EMBL" id="FVZE01000003">
    <property type="protein sequence ID" value="SLJ99610.1"/>
    <property type="molecule type" value="Genomic_DNA"/>
</dbReference>
<feature type="domain" description="AMP-binding enzyme C-terminal" evidence="2">
    <location>
        <begin position="421"/>
        <end position="495"/>
    </location>
</feature>
<dbReference type="Pfam" id="PF13193">
    <property type="entry name" value="AMP-binding_C"/>
    <property type="match status" value="1"/>
</dbReference>
<reference evidence="4" key="1">
    <citation type="submission" date="2017-02" db="EMBL/GenBank/DDBJ databases">
        <authorList>
            <person name="Varghese N."/>
            <person name="Submissions S."/>
        </authorList>
    </citation>
    <scope>NUCLEOTIDE SEQUENCE [LARGE SCALE GENOMIC DNA]</scope>
    <source>
        <strain evidence="4">SM117</strain>
    </source>
</reference>
<proteinExistence type="predicted"/>
<dbReference type="RefSeq" id="WP_079730484.1">
    <property type="nucleotide sequence ID" value="NZ_FVZE01000003.1"/>
</dbReference>
<dbReference type="InterPro" id="IPR042099">
    <property type="entry name" value="ANL_N_sf"/>
</dbReference>
<dbReference type="InterPro" id="IPR045851">
    <property type="entry name" value="AMP-bd_C_sf"/>
</dbReference>
<evidence type="ECO:0000259" key="2">
    <source>
        <dbReference type="Pfam" id="PF13193"/>
    </source>
</evidence>
<keyword evidence="3" id="KW-0436">Ligase</keyword>
<gene>
    <name evidence="3" type="ORF">SAMN06295987_103128</name>
</gene>
<evidence type="ECO:0000313" key="3">
    <source>
        <dbReference type="EMBL" id="SLJ99610.1"/>
    </source>
</evidence>
<dbReference type="PANTHER" id="PTHR43767">
    <property type="entry name" value="LONG-CHAIN-FATTY-ACID--COA LIGASE"/>
    <property type="match status" value="1"/>
</dbReference>
<dbReference type="PROSITE" id="PS00455">
    <property type="entry name" value="AMP_BINDING"/>
    <property type="match status" value="1"/>
</dbReference>
<dbReference type="InterPro" id="IPR000873">
    <property type="entry name" value="AMP-dep_synth/lig_dom"/>
</dbReference>
<dbReference type="STRING" id="428990.SAMN06295987_103128"/>
<name>A0A1U6HUX5_9SPHN</name>
<dbReference type="InterPro" id="IPR050237">
    <property type="entry name" value="ATP-dep_AMP-bd_enzyme"/>
</dbReference>
<keyword evidence="4" id="KW-1185">Reference proteome</keyword>
<protein>
    <submittedName>
        <fullName evidence="3">Acyl-CoA synthetase (AMP-forming)/AMP-acid ligase II</fullName>
    </submittedName>
</protein>
<accession>A0A1U6HUX5</accession>
<dbReference type="InterPro" id="IPR020845">
    <property type="entry name" value="AMP-binding_CS"/>
</dbReference>